<comment type="caution">
    <text evidence="1">The sequence shown here is derived from an EMBL/GenBank/DDBJ whole genome shotgun (WGS) entry which is preliminary data.</text>
</comment>
<keyword evidence="1" id="KW-0378">Hydrolase</keyword>
<dbReference type="AlphaFoldDB" id="A0A0G0N9G6"/>
<sequence length="305" mass="33864">MPEPTVQPNIAVEKVATQSQPLLQSILNEVGDAGKQAEKTRAEGILKYSSLIPRIEAYKDGVKRNLIVYISRFGSPQSSISQDDIAPIGSMLASMGEEENLDLMINSPGGSGVVAEKIVEMCRRYCTKEFRVIVPNMAKSAATMISLGADKIIMGYCSELGPIDAQKFINIGGMVQQVSAQSFIDARDKLIDKLHEAKKNNEEYMGYLQLLSSSTVEPAFIVECEREISFAKDFVKKWLTNYMLKSKYPSKTDKEREKIANTIASNLSSANEHFMHGRMIGMDECTKLELNIMQLDKTDCFGSCM</sequence>
<dbReference type="Gene3D" id="3.90.226.10">
    <property type="entry name" value="2-enoyl-CoA Hydratase, Chain A, domain 1"/>
    <property type="match status" value="1"/>
</dbReference>
<dbReference type="EMBL" id="LBVJ01000047">
    <property type="protein sequence ID" value="KKQ82539.1"/>
    <property type="molecule type" value="Genomic_DNA"/>
</dbReference>
<dbReference type="GO" id="GO:0016020">
    <property type="term" value="C:membrane"/>
    <property type="evidence" value="ECO:0007669"/>
    <property type="project" value="InterPro"/>
</dbReference>
<gene>
    <name evidence="1" type="ORF">UT06_C0047G0003</name>
</gene>
<protein>
    <submittedName>
        <fullName evidence="1">Periplasmic serine protease (ClpP class)</fullName>
    </submittedName>
</protein>
<dbReference type="InterPro" id="IPR029045">
    <property type="entry name" value="ClpP/crotonase-like_dom_sf"/>
</dbReference>
<organism evidence="1 2">
    <name type="scientific">Candidatus Woesebacteria bacterium GW2011_GWA1_38_8</name>
    <dbReference type="NCBI Taxonomy" id="1618547"/>
    <lineage>
        <taxon>Bacteria</taxon>
        <taxon>Candidatus Woeseibacteriota</taxon>
    </lineage>
</organism>
<dbReference type="SUPFAM" id="SSF52096">
    <property type="entry name" value="ClpP/crotonase"/>
    <property type="match status" value="1"/>
</dbReference>
<dbReference type="InterPro" id="IPR002825">
    <property type="entry name" value="Pept_S49_ser-pept_pro"/>
</dbReference>
<proteinExistence type="predicted"/>
<name>A0A0G0N9G6_9BACT</name>
<keyword evidence="1" id="KW-0645">Protease</keyword>
<evidence type="ECO:0000313" key="2">
    <source>
        <dbReference type="Proteomes" id="UP000034710"/>
    </source>
</evidence>
<dbReference type="PANTHER" id="PTHR35984">
    <property type="entry name" value="PERIPLASMIC SERINE PROTEASE"/>
    <property type="match status" value="1"/>
</dbReference>
<dbReference type="Pfam" id="PF01972">
    <property type="entry name" value="SDH_protease"/>
    <property type="match status" value="1"/>
</dbReference>
<evidence type="ECO:0000313" key="1">
    <source>
        <dbReference type="EMBL" id="KKQ82539.1"/>
    </source>
</evidence>
<dbReference type="GO" id="GO:0006508">
    <property type="term" value="P:proteolysis"/>
    <property type="evidence" value="ECO:0007669"/>
    <property type="project" value="UniProtKB-KW"/>
</dbReference>
<dbReference type="GO" id="GO:0008233">
    <property type="term" value="F:peptidase activity"/>
    <property type="evidence" value="ECO:0007669"/>
    <property type="project" value="UniProtKB-KW"/>
</dbReference>
<reference evidence="1 2" key="1">
    <citation type="journal article" date="2015" name="Nature">
        <title>rRNA introns, odd ribosomes, and small enigmatic genomes across a large radiation of phyla.</title>
        <authorList>
            <person name="Brown C.T."/>
            <person name="Hug L.A."/>
            <person name="Thomas B.C."/>
            <person name="Sharon I."/>
            <person name="Castelle C.J."/>
            <person name="Singh A."/>
            <person name="Wilkins M.J."/>
            <person name="Williams K.H."/>
            <person name="Banfield J.F."/>
        </authorList>
    </citation>
    <scope>NUCLEOTIDE SEQUENCE [LARGE SCALE GENOMIC DNA]</scope>
</reference>
<dbReference type="PANTHER" id="PTHR35984:SF1">
    <property type="entry name" value="PERIPLASMIC SERINE PROTEASE"/>
    <property type="match status" value="1"/>
</dbReference>
<dbReference type="Proteomes" id="UP000034710">
    <property type="component" value="Unassembled WGS sequence"/>
</dbReference>
<accession>A0A0G0N9G6</accession>